<dbReference type="AlphaFoldDB" id="A0A0M7BDY2"/>
<evidence type="ECO:0000313" key="3">
    <source>
        <dbReference type="Proteomes" id="UP000049455"/>
    </source>
</evidence>
<dbReference type="OrthoDB" id="6077989at2"/>
<evidence type="ECO:0000313" key="2">
    <source>
        <dbReference type="EMBL" id="CUH40399.1"/>
    </source>
</evidence>
<protein>
    <recommendedName>
        <fullName evidence="1">Hemerythrin-like domain-containing protein</fullName>
    </recommendedName>
</protein>
<dbReference type="Proteomes" id="UP000049455">
    <property type="component" value="Unassembled WGS sequence"/>
</dbReference>
<evidence type="ECO:0000259" key="1">
    <source>
        <dbReference type="Pfam" id="PF01814"/>
    </source>
</evidence>
<dbReference type="Gene3D" id="1.20.120.520">
    <property type="entry name" value="nmb1532 protein domain like"/>
    <property type="match status" value="1"/>
</dbReference>
<keyword evidence="3" id="KW-1185">Reference proteome</keyword>
<dbReference type="RefSeq" id="WP_055664465.1">
    <property type="nucleotide sequence ID" value="NZ_CYPR01000206.1"/>
</dbReference>
<dbReference type="InterPro" id="IPR012312">
    <property type="entry name" value="Hemerythrin-like"/>
</dbReference>
<feature type="domain" description="Hemerythrin-like" evidence="1">
    <location>
        <begin position="37"/>
        <end position="179"/>
    </location>
</feature>
<gene>
    <name evidence="2" type="ORF">JSE7799_03131</name>
</gene>
<reference evidence="2 3" key="1">
    <citation type="submission" date="2015-09" db="EMBL/GenBank/DDBJ databases">
        <authorList>
            <person name="Jackson K.R."/>
            <person name="Lunt B.L."/>
            <person name="Fisher J.N.B."/>
            <person name="Gardner A.V."/>
            <person name="Bailey M.E."/>
            <person name="Deus L.M."/>
            <person name="Earl A.S."/>
            <person name="Gibby P.D."/>
            <person name="Hartmann K.A."/>
            <person name="Liu J.E."/>
            <person name="Manci A.M."/>
            <person name="Nielsen D.A."/>
            <person name="Solomon M.B."/>
            <person name="Breakwell D.P."/>
            <person name="Burnett S.H."/>
            <person name="Grose J.H."/>
        </authorList>
    </citation>
    <scope>NUCLEOTIDE SEQUENCE [LARGE SCALE GENOMIC DNA]</scope>
    <source>
        <strain evidence="2 3">CECT 7799</strain>
    </source>
</reference>
<sequence length="189" mass="21133">MTDLDLTKRQGLPDALRALAEEYPRTGWSEAGPFRNLITFWLDKHMSFRHLLDRLEADGQAALDGADPAAYRHSLARHGGLLVNELHGHHTIEDTHYFPVLERTDPVFAKGLEILEADHHALDGLLHELTDKANAVLREPSDGNALRDHVGALQAVLGRSNPMLLRHFEDEEDLVVPVLLKHEPAALAY</sequence>
<dbReference type="EMBL" id="CYPR01000206">
    <property type="protein sequence ID" value="CUH40399.1"/>
    <property type="molecule type" value="Genomic_DNA"/>
</dbReference>
<proteinExistence type="predicted"/>
<dbReference type="STRING" id="313367.JSE7799_03131"/>
<accession>A0A0M7BDY2</accession>
<name>A0A0M7BDY2_9RHOB</name>
<dbReference type="Pfam" id="PF01814">
    <property type="entry name" value="Hemerythrin"/>
    <property type="match status" value="1"/>
</dbReference>
<organism evidence="2 3">
    <name type="scientific">Jannaschia seosinensis</name>
    <dbReference type="NCBI Taxonomy" id="313367"/>
    <lineage>
        <taxon>Bacteria</taxon>
        <taxon>Pseudomonadati</taxon>
        <taxon>Pseudomonadota</taxon>
        <taxon>Alphaproteobacteria</taxon>
        <taxon>Rhodobacterales</taxon>
        <taxon>Roseobacteraceae</taxon>
        <taxon>Jannaschia</taxon>
    </lineage>
</organism>
<dbReference type="CDD" id="cd12108">
    <property type="entry name" value="Hr-like"/>
    <property type="match status" value="1"/>
</dbReference>